<evidence type="ECO:0000313" key="7">
    <source>
        <dbReference type="Proteomes" id="UP000245390"/>
    </source>
</evidence>
<proteinExistence type="inferred from homology"/>
<comment type="subcellular location">
    <subcellularLocation>
        <location evidence="1">Periplasm</location>
    </subcellularLocation>
</comment>
<dbReference type="GO" id="GO:0043190">
    <property type="term" value="C:ATP-binding cassette (ABC) transporter complex"/>
    <property type="evidence" value="ECO:0007669"/>
    <property type="project" value="InterPro"/>
</dbReference>
<organism evidence="6 7">
    <name type="scientific">Silicimonas algicola</name>
    <dbReference type="NCBI Taxonomy" id="1826607"/>
    <lineage>
        <taxon>Bacteria</taxon>
        <taxon>Pseudomonadati</taxon>
        <taxon>Pseudomonadota</taxon>
        <taxon>Alphaproteobacteria</taxon>
        <taxon>Rhodobacterales</taxon>
        <taxon>Paracoccaceae</taxon>
    </lineage>
</organism>
<dbReference type="PANTHER" id="PTHR30290:SF64">
    <property type="entry name" value="ABC TRANSPORTER PERIPLASMIC BINDING PROTEIN"/>
    <property type="match status" value="1"/>
</dbReference>
<evidence type="ECO:0000256" key="2">
    <source>
        <dbReference type="ARBA" id="ARBA00005695"/>
    </source>
</evidence>
<comment type="caution">
    <text evidence="6">The sequence shown here is derived from an EMBL/GenBank/DDBJ whole genome shotgun (WGS) entry which is preliminary data.</text>
</comment>
<evidence type="ECO:0000256" key="3">
    <source>
        <dbReference type="ARBA" id="ARBA00022729"/>
    </source>
</evidence>
<dbReference type="SUPFAM" id="SSF53850">
    <property type="entry name" value="Periplasmic binding protein-like II"/>
    <property type="match status" value="1"/>
</dbReference>
<sequence length="612" mass="69175">MRSTLFAFLALLALALPAAAQDTTVSHGISAFGELKYPPDFAHFDYVNPSAPRGGTMSFRGTLASQTFDSLNKFILAGEAAQGLELIYDQLMVRAWDEPDALYGLLAETIEYPADRSWVIFKLRADARFSDGMPVTADDVAWTIETLKTKANPLYRLAIEDVEGAEVLSPREVKVTFRAGAQTRDLISTVAELEVLPKHYYQANDFERSTMVPPVGSGPYVVSSADPGRRITYCRNPQYWGASLPVNRGTNNFDCYRYEYFSDSTAAFEALKAGVYLFHEENFSALWATGYDFPSLTRGWVKRETLPDGRSSGAQGFWFNLRNPKFQDRRVREALGMMFNFEWSNETLFYGLYERTDSFWENSHLQAAGALEGEELAFLEAWRDRLPETVFSEPAFVPPVSQPNKTDRAMVRRANALLEEAGWVVGSDGVRRNEAGEVLSVEFLNDSPAFERIILPFIENLKAVGIDATLNMVDPAEYEERQERFDYDIVSGRYVLPVSPSVELNVLFGSNSANDPGSANLSGIADPVIDEIIQQVLAAEDRETLDVRVRALDRVLRDRMIWIPNWFKGEHWVAYWDVFDHPATKPPYTRGVDFWWWNEEKFRALKSAGALR</sequence>
<dbReference type="InterPro" id="IPR039424">
    <property type="entry name" value="SBP_5"/>
</dbReference>
<dbReference type="RefSeq" id="WP_109758642.1">
    <property type="nucleotide sequence ID" value="NZ_CP034588.1"/>
</dbReference>
<dbReference type="Gene3D" id="3.40.190.10">
    <property type="entry name" value="Periplasmic binding protein-like II"/>
    <property type="match status" value="1"/>
</dbReference>
<comment type="similarity">
    <text evidence="2">Belongs to the bacterial solute-binding protein 5 family.</text>
</comment>
<dbReference type="CDD" id="cd08497">
    <property type="entry name" value="MbnE-like"/>
    <property type="match status" value="1"/>
</dbReference>
<dbReference type="AlphaFoldDB" id="A0A316GA39"/>
<dbReference type="InterPro" id="IPR030678">
    <property type="entry name" value="Peptide/Ni-bd"/>
</dbReference>
<dbReference type="Pfam" id="PF00496">
    <property type="entry name" value="SBP_bac_5"/>
    <property type="match status" value="1"/>
</dbReference>
<dbReference type="PIRSF" id="PIRSF002741">
    <property type="entry name" value="MppA"/>
    <property type="match status" value="1"/>
</dbReference>
<dbReference type="Gene3D" id="3.10.105.10">
    <property type="entry name" value="Dipeptide-binding Protein, Domain 3"/>
    <property type="match status" value="1"/>
</dbReference>
<evidence type="ECO:0000256" key="4">
    <source>
        <dbReference type="SAM" id="SignalP"/>
    </source>
</evidence>
<evidence type="ECO:0000256" key="1">
    <source>
        <dbReference type="ARBA" id="ARBA00004418"/>
    </source>
</evidence>
<dbReference type="PANTHER" id="PTHR30290">
    <property type="entry name" value="PERIPLASMIC BINDING COMPONENT OF ABC TRANSPORTER"/>
    <property type="match status" value="1"/>
</dbReference>
<dbReference type="GO" id="GO:0042884">
    <property type="term" value="P:microcin transport"/>
    <property type="evidence" value="ECO:0007669"/>
    <property type="project" value="TreeGrafter"/>
</dbReference>
<reference evidence="6 7" key="1">
    <citation type="submission" date="2018-05" db="EMBL/GenBank/DDBJ databases">
        <title>Genomic Encyclopedia of Type Strains, Phase IV (KMG-IV): sequencing the most valuable type-strain genomes for metagenomic binning, comparative biology and taxonomic classification.</title>
        <authorList>
            <person name="Goeker M."/>
        </authorList>
    </citation>
    <scope>NUCLEOTIDE SEQUENCE [LARGE SCALE GENOMIC DNA]</scope>
    <source>
        <strain evidence="6 7">DSM 103371</strain>
    </source>
</reference>
<dbReference type="GO" id="GO:0015833">
    <property type="term" value="P:peptide transport"/>
    <property type="evidence" value="ECO:0007669"/>
    <property type="project" value="TreeGrafter"/>
</dbReference>
<dbReference type="GO" id="GO:0030288">
    <property type="term" value="C:outer membrane-bounded periplasmic space"/>
    <property type="evidence" value="ECO:0007669"/>
    <property type="project" value="TreeGrafter"/>
</dbReference>
<evidence type="ECO:0000259" key="5">
    <source>
        <dbReference type="Pfam" id="PF00496"/>
    </source>
</evidence>
<keyword evidence="7" id="KW-1185">Reference proteome</keyword>
<dbReference type="EMBL" id="QGGV01000003">
    <property type="protein sequence ID" value="PWK56876.1"/>
    <property type="molecule type" value="Genomic_DNA"/>
</dbReference>
<dbReference type="OrthoDB" id="9803988at2"/>
<gene>
    <name evidence="6" type="ORF">C8D95_103108</name>
</gene>
<dbReference type="GO" id="GO:1904680">
    <property type="term" value="F:peptide transmembrane transporter activity"/>
    <property type="evidence" value="ECO:0007669"/>
    <property type="project" value="TreeGrafter"/>
</dbReference>
<dbReference type="InterPro" id="IPR000914">
    <property type="entry name" value="SBP_5_dom"/>
</dbReference>
<name>A0A316GA39_9RHOB</name>
<accession>A0A316GA39</accession>
<feature type="chain" id="PRO_5016437133" evidence="4">
    <location>
        <begin position="21"/>
        <end position="612"/>
    </location>
</feature>
<evidence type="ECO:0000313" key="6">
    <source>
        <dbReference type="EMBL" id="PWK56876.1"/>
    </source>
</evidence>
<keyword evidence="3 4" id="KW-0732">Signal</keyword>
<dbReference type="Proteomes" id="UP000245390">
    <property type="component" value="Unassembled WGS sequence"/>
</dbReference>
<feature type="domain" description="Solute-binding protein family 5" evidence="5">
    <location>
        <begin position="102"/>
        <end position="508"/>
    </location>
</feature>
<dbReference type="KEGG" id="salo:EF888_08785"/>
<protein>
    <submittedName>
        <fullName evidence="6">Microcin C transport system substrate-binding protein</fullName>
    </submittedName>
</protein>
<feature type="signal peptide" evidence="4">
    <location>
        <begin position="1"/>
        <end position="20"/>
    </location>
</feature>